<dbReference type="EMBL" id="JACHFQ010000001">
    <property type="protein sequence ID" value="MBB5224700.1"/>
    <property type="molecule type" value="Genomic_DNA"/>
</dbReference>
<dbReference type="PROSITE" id="PS50110">
    <property type="entry name" value="RESPONSE_REGULATORY"/>
    <property type="match status" value="1"/>
</dbReference>
<evidence type="ECO:0000259" key="5">
    <source>
        <dbReference type="PROSITE" id="PS50110"/>
    </source>
</evidence>
<dbReference type="SMART" id="SM00421">
    <property type="entry name" value="HTH_LUXR"/>
    <property type="match status" value="1"/>
</dbReference>
<protein>
    <submittedName>
        <fullName evidence="6">DNA-binding NarL/FixJ family response regulator</fullName>
    </submittedName>
</protein>
<dbReference type="InterPro" id="IPR039420">
    <property type="entry name" value="WalR-like"/>
</dbReference>
<comment type="caution">
    <text evidence="6">The sequence shown here is derived from an EMBL/GenBank/DDBJ whole genome shotgun (WGS) entry which is preliminary data.</text>
</comment>
<evidence type="ECO:0000259" key="4">
    <source>
        <dbReference type="PROSITE" id="PS50043"/>
    </source>
</evidence>
<proteinExistence type="predicted"/>
<accession>A0A7W8G6H6</accession>
<name>A0A7W8G6H6_9SPIR</name>
<evidence type="ECO:0000256" key="3">
    <source>
        <dbReference type="PROSITE-ProRule" id="PRU00169"/>
    </source>
</evidence>
<reference evidence="6 7" key="1">
    <citation type="submission" date="2020-08" db="EMBL/GenBank/DDBJ databases">
        <title>Genomic Encyclopedia of Type Strains, Phase IV (KMG-IV): sequencing the most valuable type-strain genomes for metagenomic binning, comparative biology and taxonomic classification.</title>
        <authorList>
            <person name="Goeker M."/>
        </authorList>
    </citation>
    <scope>NUCLEOTIDE SEQUENCE [LARGE SCALE GENOMIC DNA]</scope>
    <source>
        <strain evidence="6 7">DSM 103462</strain>
    </source>
</reference>
<keyword evidence="1 3" id="KW-0597">Phosphoprotein</keyword>
<dbReference type="InterPro" id="IPR011006">
    <property type="entry name" value="CheY-like_superfamily"/>
</dbReference>
<evidence type="ECO:0000256" key="2">
    <source>
        <dbReference type="ARBA" id="ARBA00023125"/>
    </source>
</evidence>
<dbReference type="AlphaFoldDB" id="A0A7W8G6H6"/>
<dbReference type="RefSeq" id="WP_184656305.1">
    <property type="nucleotide sequence ID" value="NZ_JACHFQ010000001.1"/>
</dbReference>
<dbReference type="PROSITE" id="PS50043">
    <property type="entry name" value="HTH_LUXR_2"/>
    <property type="match status" value="1"/>
</dbReference>
<dbReference type="InterPro" id="IPR016032">
    <property type="entry name" value="Sig_transdc_resp-reg_C-effctor"/>
</dbReference>
<dbReference type="SUPFAM" id="SSF46894">
    <property type="entry name" value="C-terminal effector domain of the bipartite response regulators"/>
    <property type="match status" value="1"/>
</dbReference>
<dbReference type="Proteomes" id="UP000518887">
    <property type="component" value="Unassembled WGS sequence"/>
</dbReference>
<evidence type="ECO:0000256" key="1">
    <source>
        <dbReference type="ARBA" id="ARBA00022553"/>
    </source>
</evidence>
<keyword evidence="7" id="KW-1185">Reference proteome</keyword>
<feature type="domain" description="HTH luxR-type" evidence="4">
    <location>
        <begin position="143"/>
        <end position="208"/>
    </location>
</feature>
<dbReference type="InterPro" id="IPR000792">
    <property type="entry name" value="Tscrpt_reg_LuxR_C"/>
</dbReference>
<evidence type="ECO:0000313" key="7">
    <source>
        <dbReference type="Proteomes" id="UP000518887"/>
    </source>
</evidence>
<sequence length="208" mass="23366">MKRQYFLVEDHMLMRQGVVSYLSDQSDFECAGAAATPQEFFDFMEQGESREKIKLLITDLNINGTVDCGLSFIKECKSLFPEMKIAVYSMHSDIGIVGAAIESGAVAFVSKMSDASELKNALESLVGGRNYIEPNIARGLFFYERTLSMFSHRESEILRKILQGKQNSTIADELGITKRTVENCISKIYNKTGFSTKEELLEHFKDGV</sequence>
<dbReference type="PRINTS" id="PR00038">
    <property type="entry name" value="HTHLUXR"/>
</dbReference>
<evidence type="ECO:0000313" key="6">
    <source>
        <dbReference type="EMBL" id="MBB5224700.1"/>
    </source>
</evidence>
<feature type="modified residue" description="4-aspartylphosphate" evidence="3">
    <location>
        <position position="59"/>
    </location>
</feature>
<feature type="domain" description="Response regulatory" evidence="5">
    <location>
        <begin position="4"/>
        <end position="126"/>
    </location>
</feature>
<dbReference type="Pfam" id="PF00196">
    <property type="entry name" value="GerE"/>
    <property type="match status" value="1"/>
</dbReference>
<gene>
    <name evidence="6" type="ORF">HNP76_000040</name>
</gene>
<dbReference type="GO" id="GO:0003677">
    <property type="term" value="F:DNA binding"/>
    <property type="evidence" value="ECO:0007669"/>
    <property type="project" value="UniProtKB-KW"/>
</dbReference>
<dbReference type="PANTHER" id="PTHR43214">
    <property type="entry name" value="TWO-COMPONENT RESPONSE REGULATOR"/>
    <property type="match status" value="1"/>
</dbReference>
<dbReference type="InterPro" id="IPR058245">
    <property type="entry name" value="NreC/VraR/RcsB-like_REC"/>
</dbReference>
<keyword evidence="2 6" id="KW-0238">DNA-binding</keyword>
<dbReference type="GO" id="GO:0000160">
    <property type="term" value="P:phosphorelay signal transduction system"/>
    <property type="evidence" value="ECO:0007669"/>
    <property type="project" value="InterPro"/>
</dbReference>
<dbReference type="SUPFAM" id="SSF52172">
    <property type="entry name" value="CheY-like"/>
    <property type="match status" value="1"/>
</dbReference>
<dbReference type="SMART" id="SM00448">
    <property type="entry name" value="REC"/>
    <property type="match status" value="1"/>
</dbReference>
<dbReference type="CDD" id="cd17535">
    <property type="entry name" value="REC_NarL-like"/>
    <property type="match status" value="1"/>
</dbReference>
<dbReference type="Pfam" id="PF00072">
    <property type="entry name" value="Response_reg"/>
    <property type="match status" value="1"/>
</dbReference>
<dbReference type="InterPro" id="IPR001789">
    <property type="entry name" value="Sig_transdc_resp-reg_receiver"/>
</dbReference>
<dbReference type="GO" id="GO:0006355">
    <property type="term" value="P:regulation of DNA-templated transcription"/>
    <property type="evidence" value="ECO:0007669"/>
    <property type="project" value="InterPro"/>
</dbReference>
<dbReference type="CDD" id="cd06170">
    <property type="entry name" value="LuxR_C_like"/>
    <property type="match status" value="1"/>
</dbReference>
<dbReference type="Gene3D" id="3.40.50.2300">
    <property type="match status" value="1"/>
</dbReference>
<organism evidence="6 7">
    <name type="scientific">Treponema ruminis</name>
    <dbReference type="NCBI Taxonomy" id="744515"/>
    <lineage>
        <taxon>Bacteria</taxon>
        <taxon>Pseudomonadati</taxon>
        <taxon>Spirochaetota</taxon>
        <taxon>Spirochaetia</taxon>
        <taxon>Spirochaetales</taxon>
        <taxon>Treponemataceae</taxon>
        <taxon>Treponema</taxon>
    </lineage>
</organism>